<accession>A0AAW1HF22</accession>
<organism evidence="1 2">
    <name type="scientific">Popillia japonica</name>
    <name type="common">Japanese beetle</name>
    <dbReference type="NCBI Taxonomy" id="7064"/>
    <lineage>
        <taxon>Eukaryota</taxon>
        <taxon>Metazoa</taxon>
        <taxon>Ecdysozoa</taxon>
        <taxon>Arthropoda</taxon>
        <taxon>Hexapoda</taxon>
        <taxon>Insecta</taxon>
        <taxon>Pterygota</taxon>
        <taxon>Neoptera</taxon>
        <taxon>Endopterygota</taxon>
        <taxon>Coleoptera</taxon>
        <taxon>Polyphaga</taxon>
        <taxon>Scarabaeiformia</taxon>
        <taxon>Scarabaeidae</taxon>
        <taxon>Rutelinae</taxon>
        <taxon>Popillia</taxon>
    </lineage>
</organism>
<evidence type="ECO:0000313" key="2">
    <source>
        <dbReference type="Proteomes" id="UP001458880"/>
    </source>
</evidence>
<evidence type="ECO:0000313" key="1">
    <source>
        <dbReference type="EMBL" id="KAK9674674.1"/>
    </source>
</evidence>
<reference evidence="1 2" key="1">
    <citation type="journal article" date="2024" name="BMC Genomics">
        <title>De novo assembly and annotation of Popillia japonica's genome with initial clues to its potential as an invasive pest.</title>
        <authorList>
            <person name="Cucini C."/>
            <person name="Boschi S."/>
            <person name="Funari R."/>
            <person name="Cardaioli E."/>
            <person name="Iannotti N."/>
            <person name="Marturano G."/>
            <person name="Paoli F."/>
            <person name="Bruttini M."/>
            <person name="Carapelli A."/>
            <person name="Frati F."/>
            <person name="Nardi F."/>
        </authorList>
    </citation>
    <scope>NUCLEOTIDE SEQUENCE [LARGE SCALE GENOMIC DNA]</scope>
    <source>
        <strain evidence="1">DMR45628</strain>
    </source>
</reference>
<comment type="caution">
    <text evidence="1">The sequence shown here is derived from an EMBL/GenBank/DDBJ whole genome shotgun (WGS) entry which is preliminary data.</text>
</comment>
<dbReference type="AlphaFoldDB" id="A0AAW1HF22"/>
<gene>
    <name evidence="1" type="ORF">QE152_g40941</name>
</gene>
<sequence length="90" mass="9782">MNLGDASYSEPSSIVEAFATNFSSGVLDSSKFQSTNAPGFVSTPFVNITSFTKNDVYIAVKSRKNKLTNSFTKNDVYIAVKSRKNKLTTG</sequence>
<proteinExistence type="predicted"/>
<name>A0AAW1HF22_POPJA</name>
<keyword evidence="2" id="KW-1185">Reference proteome</keyword>
<dbReference type="Proteomes" id="UP001458880">
    <property type="component" value="Unassembled WGS sequence"/>
</dbReference>
<dbReference type="EMBL" id="JASPKY010001674">
    <property type="protein sequence ID" value="KAK9674674.1"/>
    <property type="molecule type" value="Genomic_DNA"/>
</dbReference>
<protein>
    <submittedName>
        <fullName evidence="1">Uncharacterized protein</fullName>
    </submittedName>
</protein>